<evidence type="ECO:0000313" key="8">
    <source>
        <dbReference type="Proteomes" id="UP000289340"/>
    </source>
</evidence>
<keyword evidence="8" id="KW-1185">Reference proteome</keyword>
<dbReference type="Gene3D" id="1.10.472.10">
    <property type="entry name" value="Cyclin-like"/>
    <property type="match status" value="2"/>
</dbReference>
<dbReference type="AlphaFoldDB" id="A0A445HTK4"/>
<keyword evidence="3" id="KW-0131">Cell cycle</keyword>
<dbReference type="InterPro" id="IPR036915">
    <property type="entry name" value="Cyclin-like_sf"/>
</dbReference>
<feature type="compositionally biased region" description="Acidic residues" evidence="5">
    <location>
        <begin position="318"/>
        <end position="328"/>
    </location>
</feature>
<sequence length="478" mass="53468">MDSKTEFPIPSDKERQAINNYLQIEREFMATKGFYKAERNLLHRKHAVATIAKLSQGQVVDAYVAYLAMNYFDRYASSTNPFAVGLGSSVTDTVCFVATCCFMLSAKMRSNQFDLQQFLFEKDLNYQPTRLAAMELSILSGLNWRMLPITPFYFLDHYYPTFSEIGGFKRRSINEIIVQSQGVHQFTEFKPSHIAISAFLAATFVGYPSEFNAIQKSLDKPGKLEGCWRQLVHLCHRSAIEICSASGTVISATKIRTKLPIQSEEAAAEEASEIQTRKSEVQKYSTTKFIQFTVLDTEEEENVAPLIRRRRRERVEATEEGAEPEAETEATKQQGLDQGKAVTVGDSSEQKDAEAETKVNPKEHDKGIGEIEEICEEPVEAESELRLRKAKGKAKVGEEVLEKGKATIISEIVPAEEAAPKTLMNFDLRWSTSVPEYVEDSEQVEDTACFGVRCPGTILGSGDDSPLKSCTCCQCTIL</sequence>
<evidence type="ECO:0000259" key="6">
    <source>
        <dbReference type="Pfam" id="PF00134"/>
    </source>
</evidence>
<dbReference type="EMBL" id="QZWG01000012">
    <property type="protein sequence ID" value="RZB77025.1"/>
    <property type="molecule type" value="Genomic_DNA"/>
</dbReference>
<dbReference type="SUPFAM" id="SSF47954">
    <property type="entry name" value="Cyclin-like"/>
    <property type="match status" value="1"/>
</dbReference>
<dbReference type="PANTHER" id="PTHR10177">
    <property type="entry name" value="CYCLINS"/>
    <property type="match status" value="1"/>
</dbReference>
<comment type="caution">
    <text evidence="7">The sequence shown here is derived from an EMBL/GenBank/DDBJ whole genome shotgun (WGS) entry which is preliminary data.</text>
</comment>
<feature type="region of interest" description="Disordered" evidence="5">
    <location>
        <begin position="314"/>
        <end position="375"/>
    </location>
</feature>
<evidence type="ECO:0000256" key="5">
    <source>
        <dbReference type="SAM" id="MobiDB-lite"/>
    </source>
</evidence>
<keyword evidence="2" id="KW-0132">Cell division</keyword>
<evidence type="ECO:0000256" key="1">
    <source>
        <dbReference type="ARBA" id="ARBA00011177"/>
    </source>
</evidence>
<evidence type="ECO:0000256" key="2">
    <source>
        <dbReference type="ARBA" id="ARBA00022618"/>
    </source>
</evidence>
<evidence type="ECO:0000256" key="4">
    <source>
        <dbReference type="ARBA" id="ARBA00032263"/>
    </source>
</evidence>
<comment type="subunit">
    <text evidence="1">Interacts with the CDC2 protein kinase to form a serine/threonine kinase holoenzyme complex also known as maturation promoting factor (MPF). The cyclin subunit imparts substrate specificity to the complex.</text>
</comment>
<dbReference type="Proteomes" id="UP000289340">
    <property type="component" value="Chromosome 12"/>
</dbReference>
<dbReference type="Pfam" id="PF00134">
    <property type="entry name" value="Cyclin_N"/>
    <property type="match status" value="1"/>
</dbReference>
<feature type="compositionally biased region" description="Basic and acidic residues" evidence="5">
    <location>
        <begin position="348"/>
        <end position="369"/>
    </location>
</feature>
<evidence type="ECO:0000256" key="3">
    <source>
        <dbReference type="ARBA" id="ARBA00023306"/>
    </source>
</evidence>
<protein>
    <recommendedName>
        <fullName evidence="4">B-like cyclin</fullName>
    </recommendedName>
</protein>
<reference evidence="7 8" key="1">
    <citation type="submission" date="2018-09" db="EMBL/GenBank/DDBJ databases">
        <title>A high-quality reference genome of wild soybean provides a powerful tool to mine soybean genomes.</title>
        <authorList>
            <person name="Xie M."/>
            <person name="Chung C.Y.L."/>
            <person name="Li M.-W."/>
            <person name="Wong F.-L."/>
            <person name="Chan T.-F."/>
            <person name="Lam H.-M."/>
        </authorList>
    </citation>
    <scope>NUCLEOTIDE SEQUENCE [LARGE SCALE GENOMIC DNA]</scope>
    <source>
        <strain evidence="8">cv. W05</strain>
        <tissue evidence="7">Hypocotyl of etiolated seedlings</tissue>
    </source>
</reference>
<gene>
    <name evidence="7" type="ORF">D0Y65_035125</name>
</gene>
<feature type="domain" description="Cyclin N-terminal" evidence="6">
    <location>
        <begin position="18"/>
        <end position="146"/>
    </location>
</feature>
<dbReference type="GO" id="GO:0051301">
    <property type="term" value="P:cell division"/>
    <property type="evidence" value="ECO:0007669"/>
    <property type="project" value="UniProtKB-KW"/>
</dbReference>
<dbReference type="InterPro" id="IPR006671">
    <property type="entry name" value="Cyclin_N"/>
</dbReference>
<accession>A0A445HTK4</accession>
<organism evidence="7 8">
    <name type="scientific">Glycine soja</name>
    <name type="common">Wild soybean</name>
    <dbReference type="NCBI Taxonomy" id="3848"/>
    <lineage>
        <taxon>Eukaryota</taxon>
        <taxon>Viridiplantae</taxon>
        <taxon>Streptophyta</taxon>
        <taxon>Embryophyta</taxon>
        <taxon>Tracheophyta</taxon>
        <taxon>Spermatophyta</taxon>
        <taxon>Magnoliopsida</taxon>
        <taxon>eudicotyledons</taxon>
        <taxon>Gunneridae</taxon>
        <taxon>Pentapetalae</taxon>
        <taxon>rosids</taxon>
        <taxon>fabids</taxon>
        <taxon>Fabales</taxon>
        <taxon>Fabaceae</taxon>
        <taxon>Papilionoideae</taxon>
        <taxon>50 kb inversion clade</taxon>
        <taxon>NPAAA clade</taxon>
        <taxon>indigoferoid/millettioid clade</taxon>
        <taxon>Phaseoleae</taxon>
        <taxon>Glycine</taxon>
        <taxon>Glycine subgen. Soja</taxon>
    </lineage>
</organism>
<evidence type="ECO:0000313" key="7">
    <source>
        <dbReference type="EMBL" id="RZB77025.1"/>
    </source>
</evidence>
<name>A0A445HTK4_GLYSO</name>
<proteinExistence type="predicted"/>
<dbReference type="InterPro" id="IPR039361">
    <property type="entry name" value="Cyclin"/>
</dbReference>